<dbReference type="Pfam" id="PF14397">
    <property type="entry name" value="ATPgrasp_ST"/>
    <property type="match status" value="1"/>
</dbReference>
<name>A0A0U3AAY2_9ALTE</name>
<dbReference type="SUPFAM" id="SSF56059">
    <property type="entry name" value="Glutathione synthetase ATP-binding domain-like"/>
    <property type="match status" value="1"/>
</dbReference>
<evidence type="ECO:0000259" key="1">
    <source>
        <dbReference type="Pfam" id="PF14397"/>
    </source>
</evidence>
<dbReference type="EMBL" id="CP013650">
    <property type="protein sequence ID" value="ALS98174.1"/>
    <property type="molecule type" value="Genomic_DNA"/>
</dbReference>
<sequence length="314" mass="35276">MLKRLGPLMYYEAQLWRPELSFKDKMGFLNSQQYQRRLAQLNPVPYRKLSQHKVTEKALLQLAGIPTPAFAGFFHPQKGFAQRGEPLRCATELSDMLSLCIGKTLCFKPTEGWGGSGFVAAQVKAENERLYLIPLGQNEKLSVPEFVSRYLRSAQGMLIEHYLVQHSVMADFNPDSVNTLRIWVKQTHGEAQVLGVILRIGRRHAVVDNASQGGFIARVNMMTGQLQRAMTTELLPVEFDTHPDSGVQLTGRQLPYWDECLALARKTLSVFPHSRFAGLDMAISKTGPVIIELNLEPDKVTARNFGLPLKQLLS</sequence>
<dbReference type="Proteomes" id="UP000068447">
    <property type="component" value="Chromosome"/>
</dbReference>
<proteinExistence type="predicted"/>
<dbReference type="AlphaFoldDB" id="A0A0U3AAY2"/>
<evidence type="ECO:0000313" key="3">
    <source>
        <dbReference type="Proteomes" id="UP000068447"/>
    </source>
</evidence>
<dbReference type="Gene3D" id="3.30.470.20">
    <property type="entry name" value="ATP-grasp fold, B domain"/>
    <property type="match status" value="1"/>
</dbReference>
<feature type="domain" description="Alpha-L-glutamate ligase-related protein ATP-grasp" evidence="1">
    <location>
        <begin position="40"/>
        <end position="298"/>
    </location>
</feature>
<organism evidence="2 3">
    <name type="scientific">Lacimicrobium alkaliphilum</name>
    <dbReference type="NCBI Taxonomy" id="1526571"/>
    <lineage>
        <taxon>Bacteria</taxon>
        <taxon>Pseudomonadati</taxon>
        <taxon>Pseudomonadota</taxon>
        <taxon>Gammaproteobacteria</taxon>
        <taxon>Alteromonadales</taxon>
        <taxon>Alteromonadaceae</taxon>
        <taxon>Lacimicrobium</taxon>
    </lineage>
</organism>
<reference evidence="2 3" key="1">
    <citation type="submission" date="2015-12" db="EMBL/GenBank/DDBJ databases">
        <title>Complete genome of Lacimicrobium alkaliphilum KCTC 32984.</title>
        <authorList>
            <person name="Kim S.-G."/>
            <person name="Lee Y.-J."/>
        </authorList>
    </citation>
    <scope>NUCLEOTIDE SEQUENCE [LARGE SCALE GENOMIC DNA]</scope>
    <source>
        <strain evidence="2 3">YelD216</strain>
    </source>
</reference>
<dbReference type="InterPro" id="IPR039523">
    <property type="entry name" value="RimK-rel_E_lig_ATP-grasp"/>
</dbReference>
<evidence type="ECO:0000313" key="2">
    <source>
        <dbReference type="EMBL" id="ALS98174.1"/>
    </source>
</evidence>
<accession>A0A0U3AAY2</accession>
<gene>
    <name evidence="2" type="ORF">AT746_07825</name>
</gene>
<dbReference type="KEGG" id="lal:AT746_07825"/>
<dbReference type="STRING" id="1526571.AT746_07825"/>
<keyword evidence="3" id="KW-1185">Reference proteome</keyword>
<protein>
    <recommendedName>
        <fullName evidence="1">Alpha-L-glutamate ligase-related protein ATP-grasp domain-containing protein</fullName>
    </recommendedName>
</protein>